<protein>
    <submittedName>
        <fullName evidence="5">LCP family protein</fullName>
    </submittedName>
</protein>
<dbReference type="EMBL" id="JADIVZ010000001">
    <property type="protein sequence ID" value="MBF4160406.1"/>
    <property type="molecule type" value="Genomic_DNA"/>
</dbReference>
<sequence>MADSSLRAGHRYTAIRVIVVTHLVLALVTATGVTLAYRHLNGNISGEDVSTMLSNRPEKKKVEGPKEPLNILVVGDDSRQCEGCDIDNQEGSQGSDVTLLIHVSADRQDAYGVSLPRDALVTRPDCKGSNGQTIPGGKLQMFNTAYAVGGVACTIQTVEQLTGVRIDHYVSVNFGSFVGMVDAVGGVQVCIPREVDDQAHGIHFDAGTQTLEGRQALNYVRERYVLSVNSDIGRMRRQQAFIASMIHKVFSAGTLTRPDRVYNFLSAATQSLTVDPQLDSISHLVDLARQFKSTNLADIDFVTVPFETYEPDPNRLIWSPKADKLWRRIKNDRPLTKKLQRQSINAADPVGSTSADASASPSENPSASESAGTKKAQNQERLRQKALEDGLCA</sequence>
<keyword evidence="3" id="KW-0472">Membrane</keyword>
<keyword evidence="3" id="KW-1133">Transmembrane helix</keyword>
<dbReference type="AlphaFoldDB" id="A0A930UUG3"/>
<dbReference type="NCBIfam" id="TIGR00350">
    <property type="entry name" value="lytR_cpsA_psr"/>
    <property type="match status" value="1"/>
</dbReference>
<dbReference type="InterPro" id="IPR004474">
    <property type="entry name" value="LytR_CpsA_psr"/>
</dbReference>
<keyword evidence="3" id="KW-0812">Transmembrane</keyword>
<dbReference type="Gene3D" id="3.40.630.190">
    <property type="entry name" value="LCP protein"/>
    <property type="match status" value="1"/>
</dbReference>
<organism evidence="5 6">
    <name type="scientific">Nocardioides acrostichi</name>
    <dbReference type="NCBI Taxonomy" id="2784339"/>
    <lineage>
        <taxon>Bacteria</taxon>
        <taxon>Bacillati</taxon>
        <taxon>Actinomycetota</taxon>
        <taxon>Actinomycetes</taxon>
        <taxon>Propionibacteriales</taxon>
        <taxon>Nocardioidaceae</taxon>
        <taxon>Nocardioides</taxon>
    </lineage>
</organism>
<evidence type="ECO:0000256" key="1">
    <source>
        <dbReference type="ARBA" id="ARBA00006068"/>
    </source>
</evidence>
<dbReference type="PANTHER" id="PTHR33392">
    <property type="entry name" value="POLYISOPRENYL-TEICHOIC ACID--PEPTIDOGLYCAN TEICHOIC ACID TRANSFERASE TAGU"/>
    <property type="match status" value="1"/>
</dbReference>
<feature type="compositionally biased region" description="Basic and acidic residues" evidence="2">
    <location>
        <begin position="377"/>
        <end position="393"/>
    </location>
</feature>
<dbReference type="InterPro" id="IPR050922">
    <property type="entry name" value="LytR/CpsA/Psr_CW_biosynth"/>
</dbReference>
<gene>
    <name evidence="5" type="ORF">ISG29_01815</name>
</gene>
<evidence type="ECO:0000256" key="3">
    <source>
        <dbReference type="SAM" id="Phobius"/>
    </source>
</evidence>
<feature type="domain" description="Cell envelope-related transcriptional attenuator" evidence="4">
    <location>
        <begin position="95"/>
        <end position="249"/>
    </location>
</feature>
<dbReference type="PANTHER" id="PTHR33392:SF6">
    <property type="entry name" value="POLYISOPRENYL-TEICHOIC ACID--PEPTIDOGLYCAN TEICHOIC ACID TRANSFERASE TAGU"/>
    <property type="match status" value="1"/>
</dbReference>
<evidence type="ECO:0000256" key="2">
    <source>
        <dbReference type="SAM" id="MobiDB-lite"/>
    </source>
</evidence>
<reference evidence="5" key="1">
    <citation type="submission" date="2020-11" db="EMBL/GenBank/DDBJ databases">
        <title>Nocardioides sp. CBS4Y-1, whole genome shotgun sequence.</title>
        <authorList>
            <person name="Tuo L."/>
        </authorList>
    </citation>
    <scope>NUCLEOTIDE SEQUENCE</scope>
    <source>
        <strain evidence="5">CBS4Y-1</strain>
    </source>
</reference>
<accession>A0A930UUG3</accession>
<dbReference type="RefSeq" id="WP_194501639.1">
    <property type="nucleotide sequence ID" value="NZ_JADIVZ010000001.1"/>
</dbReference>
<dbReference type="Pfam" id="PF03816">
    <property type="entry name" value="LytR_cpsA_psr"/>
    <property type="match status" value="1"/>
</dbReference>
<feature type="transmembrane region" description="Helical" evidence="3">
    <location>
        <begin position="12"/>
        <end position="37"/>
    </location>
</feature>
<evidence type="ECO:0000313" key="6">
    <source>
        <dbReference type="Proteomes" id="UP000656804"/>
    </source>
</evidence>
<feature type="compositionally biased region" description="Low complexity" evidence="2">
    <location>
        <begin position="354"/>
        <end position="371"/>
    </location>
</feature>
<feature type="region of interest" description="Disordered" evidence="2">
    <location>
        <begin position="337"/>
        <end position="393"/>
    </location>
</feature>
<proteinExistence type="inferred from homology"/>
<comment type="caution">
    <text evidence="5">The sequence shown here is derived from an EMBL/GenBank/DDBJ whole genome shotgun (WGS) entry which is preliminary data.</text>
</comment>
<evidence type="ECO:0000313" key="5">
    <source>
        <dbReference type="EMBL" id="MBF4160406.1"/>
    </source>
</evidence>
<dbReference type="Proteomes" id="UP000656804">
    <property type="component" value="Unassembled WGS sequence"/>
</dbReference>
<name>A0A930UUG3_9ACTN</name>
<evidence type="ECO:0000259" key="4">
    <source>
        <dbReference type="Pfam" id="PF03816"/>
    </source>
</evidence>
<keyword evidence="6" id="KW-1185">Reference proteome</keyword>
<comment type="similarity">
    <text evidence="1">Belongs to the LytR/CpsA/Psr (LCP) family.</text>
</comment>